<dbReference type="GO" id="GO:0003677">
    <property type="term" value="F:DNA binding"/>
    <property type="evidence" value="ECO:0007669"/>
    <property type="project" value="UniProtKB-KW"/>
</dbReference>
<comment type="caution">
    <text evidence="8">The sequence shown here is derived from an EMBL/GenBank/DDBJ whole genome shotgun (WGS) entry which is preliminary data.</text>
</comment>
<evidence type="ECO:0000256" key="1">
    <source>
        <dbReference type="ARBA" id="ARBA00004123"/>
    </source>
</evidence>
<evidence type="ECO:0000313" key="9">
    <source>
        <dbReference type="Proteomes" id="UP000652761"/>
    </source>
</evidence>
<keyword evidence="4" id="KW-0804">Transcription</keyword>
<dbReference type="SUPFAM" id="SSF101936">
    <property type="entry name" value="DNA-binding pseudobarrel domain"/>
    <property type="match status" value="1"/>
</dbReference>
<name>A0A843V8G0_COLES</name>
<dbReference type="CDD" id="cd10017">
    <property type="entry name" value="B3_DNA"/>
    <property type="match status" value="1"/>
</dbReference>
<dbReference type="PROSITE" id="PS50863">
    <property type="entry name" value="B3"/>
    <property type="match status" value="1"/>
</dbReference>
<dbReference type="OrthoDB" id="638806at2759"/>
<evidence type="ECO:0000256" key="2">
    <source>
        <dbReference type="ARBA" id="ARBA00023015"/>
    </source>
</evidence>
<protein>
    <recommendedName>
        <fullName evidence="7">TF-B3 domain-containing protein</fullName>
    </recommendedName>
</protein>
<evidence type="ECO:0000313" key="8">
    <source>
        <dbReference type="EMBL" id="MQL94672.1"/>
    </source>
</evidence>
<dbReference type="InterPro" id="IPR003340">
    <property type="entry name" value="B3_DNA-bd"/>
</dbReference>
<dbReference type="Pfam" id="PF02362">
    <property type="entry name" value="B3"/>
    <property type="match status" value="1"/>
</dbReference>
<evidence type="ECO:0000259" key="7">
    <source>
        <dbReference type="PROSITE" id="PS50863"/>
    </source>
</evidence>
<keyword evidence="2" id="KW-0805">Transcription regulation</keyword>
<accession>A0A843V8G0</accession>
<evidence type="ECO:0000256" key="6">
    <source>
        <dbReference type="SAM" id="MobiDB-lite"/>
    </source>
</evidence>
<evidence type="ECO:0000256" key="5">
    <source>
        <dbReference type="ARBA" id="ARBA00023242"/>
    </source>
</evidence>
<dbReference type="PANTHER" id="PTHR31391">
    <property type="entry name" value="B3 DOMAIN-CONTAINING PROTEIN OS11G0197600-RELATED"/>
    <property type="match status" value="1"/>
</dbReference>
<dbReference type="Proteomes" id="UP000652761">
    <property type="component" value="Unassembled WGS sequence"/>
</dbReference>
<reference evidence="8" key="1">
    <citation type="submission" date="2017-07" db="EMBL/GenBank/DDBJ databases">
        <title>Taro Niue Genome Assembly and Annotation.</title>
        <authorList>
            <person name="Atibalentja N."/>
            <person name="Keating K."/>
            <person name="Fields C.J."/>
        </authorList>
    </citation>
    <scope>NUCLEOTIDE SEQUENCE</scope>
    <source>
        <strain evidence="8">Niue_2</strain>
        <tissue evidence="8">Leaf</tissue>
    </source>
</reference>
<sequence>MWLGKEGGKRGDSKKIGQERGDCLGQKKRESSFCCCLLLPKRDLRLQEKKRGGGECPAFGLWFVWRFKREDLRAVLLNQQGPMLNHVSREPAELTKPYAESVSNGSMASGAKGSMSWQENSLSSQESSNHRDEHVQSNGYRNPDCTRMQEPLSGHPYFTCILSRSNVQNQFQLVIPTHFCPLLPAEVVPVVLCCGNKTWNMSYIGDRSLRRFDAGWRNFAVDNDLKIGDGCIFELEDGVKLKFKVQILDGKIPVDNSVKGESSDAPIIIN</sequence>
<evidence type="ECO:0000256" key="4">
    <source>
        <dbReference type="ARBA" id="ARBA00023163"/>
    </source>
</evidence>
<dbReference type="PANTHER" id="PTHR31391:SF134">
    <property type="entry name" value="B3 DOMAIN-CONTAINING PROTEIN OS04G0386900"/>
    <property type="match status" value="1"/>
</dbReference>
<dbReference type="InterPro" id="IPR044837">
    <property type="entry name" value="REM16-like"/>
</dbReference>
<evidence type="ECO:0000256" key="3">
    <source>
        <dbReference type="ARBA" id="ARBA00023125"/>
    </source>
</evidence>
<keyword evidence="5" id="KW-0539">Nucleus</keyword>
<dbReference type="Gene3D" id="2.40.330.10">
    <property type="entry name" value="DNA-binding pseudobarrel domain"/>
    <property type="match status" value="1"/>
</dbReference>
<keyword evidence="3" id="KW-0238">DNA-binding</keyword>
<feature type="domain" description="TF-B3" evidence="7">
    <location>
        <begin position="158"/>
        <end position="251"/>
    </location>
</feature>
<dbReference type="SMART" id="SM01019">
    <property type="entry name" value="B3"/>
    <property type="match status" value="1"/>
</dbReference>
<dbReference type="InterPro" id="IPR015300">
    <property type="entry name" value="DNA-bd_pseudobarrel_sf"/>
</dbReference>
<feature type="region of interest" description="Disordered" evidence="6">
    <location>
        <begin position="98"/>
        <end position="143"/>
    </location>
</feature>
<dbReference type="GO" id="GO:0005634">
    <property type="term" value="C:nucleus"/>
    <property type="evidence" value="ECO:0007669"/>
    <property type="project" value="UniProtKB-SubCell"/>
</dbReference>
<proteinExistence type="predicted"/>
<gene>
    <name evidence="8" type="ORF">Taro_027345</name>
</gene>
<keyword evidence="9" id="KW-1185">Reference proteome</keyword>
<dbReference type="AlphaFoldDB" id="A0A843V8G0"/>
<dbReference type="EMBL" id="NMUH01001701">
    <property type="protein sequence ID" value="MQL94672.1"/>
    <property type="molecule type" value="Genomic_DNA"/>
</dbReference>
<feature type="compositionally biased region" description="Low complexity" evidence="6">
    <location>
        <begin position="103"/>
        <end position="127"/>
    </location>
</feature>
<organism evidence="8 9">
    <name type="scientific">Colocasia esculenta</name>
    <name type="common">Wild taro</name>
    <name type="synonym">Arum esculentum</name>
    <dbReference type="NCBI Taxonomy" id="4460"/>
    <lineage>
        <taxon>Eukaryota</taxon>
        <taxon>Viridiplantae</taxon>
        <taxon>Streptophyta</taxon>
        <taxon>Embryophyta</taxon>
        <taxon>Tracheophyta</taxon>
        <taxon>Spermatophyta</taxon>
        <taxon>Magnoliopsida</taxon>
        <taxon>Liliopsida</taxon>
        <taxon>Araceae</taxon>
        <taxon>Aroideae</taxon>
        <taxon>Colocasieae</taxon>
        <taxon>Colocasia</taxon>
    </lineage>
</organism>
<comment type="subcellular location">
    <subcellularLocation>
        <location evidence="1">Nucleus</location>
    </subcellularLocation>
</comment>